<dbReference type="InParanoid" id="B8LZ93"/>
<reference evidence="3" key="1">
    <citation type="journal article" date="2015" name="Genome Announc.">
        <title>Genome sequence of the AIDS-associated pathogen Penicillium marneffei (ATCC18224) and its near taxonomic relative Talaromyces stipitatus (ATCC10500).</title>
        <authorList>
            <person name="Nierman W.C."/>
            <person name="Fedorova-Abrams N.D."/>
            <person name="Andrianopoulos A."/>
        </authorList>
    </citation>
    <scope>NUCLEOTIDE SEQUENCE [LARGE SCALE GENOMIC DNA]</scope>
    <source>
        <strain evidence="3">ATCC 10500 / CBS 375.48 / QM 6759 / NRRL 1006</strain>
    </source>
</reference>
<dbReference type="RefSeq" id="XP_002478609.1">
    <property type="nucleotide sequence ID" value="XM_002478564.1"/>
</dbReference>
<dbReference type="OMA" id="FHCDEVV"/>
<dbReference type="GO" id="GO:0005737">
    <property type="term" value="C:cytoplasm"/>
    <property type="evidence" value="ECO:0007669"/>
    <property type="project" value="TreeGrafter"/>
</dbReference>
<dbReference type="HOGENOM" id="CLU_051576_0_0_1"/>
<dbReference type="AlphaFoldDB" id="B8LZ93"/>
<sequence length="361" mass="39704">MATETASKRLKTAGPLIGTHNGHFHADEALAVYMLRLLPEYHSSPLVRTRDSERLAECHTVVDVGGEYDPAKNRYDHHQRTFNTTFPNHKTKLSSAGLVFMHFGRAIVSQHTSLPIDHPDVELLYEKLYTDFVEALDAHDNGISVYDPAAVSASGLEKRFKDGAISLGSLVGDLNYPDPVIAGGEPQDEDGLFARASTFIGDVFLRKLRLAASTWLPARATVSEAYRNRKQIHPSGRIIVLSGGGVPWKEHLYNFETESQCEGESEQVYYVLYPENSAPDAKWRVQCVPESEGSFVSRKPLPDTWRGVRDQDLDGVIAAESQKAGKEGIPSGAIFTHASGFIGGHQTKEGALAMAIRSLEM</sequence>
<name>B8LZ93_TALSN</name>
<dbReference type="FunCoup" id="B8LZ93">
    <property type="interactions" value="1216"/>
</dbReference>
<accession>B8LZ93</accession>
<dbReference type="VEuPathDB" id="FungiDB:TSTA_088820"/>
<dbReference type="Pfam" id="PF03690">
    <property type="entry name" value="MYG1_exonuc"/>
    <property type="match status" value="1"/>
</dbReference>
<dbReference type="Proteomes" id="UP000001745">
    <property type="component" value="Unassembled WGS sequence"/>
</dbReference>
<dbReference type="eggNOG" id="KOG2948">
    <property type="taxonomic scope" value="Eukaryota"/>
</dbReference>
<protein>
    <submittedName>
        <fullName evidence="2">UPF0160 domain protein MYG1, putative</fullName>
    </submittedName>
</protein>
<comment type="similarity">
    <text evidence="1">Belongs to the MYG1 family.</text>
</comment>
<keyword evidence="3" id="KW-1185">Reference proteome</keyword>
<evidence type="ECO:0000313" key="3">
    <source>
        <dbReference type="Proteomes" id="UP000001745"/>
    </source>
</evidence>
<organism evidence="2 3">
    <name type="scientific">Talaromyces stipitatus (strain ATCC 10500 / CBS 375.48 / QM 6759 / NRRL 1006)</name>
    <name type="common">Penicillium stipitatum</name>
    <dbReference type="NCBI Taxonomy" id="441959"/>
    <lineage>
        <taxon>Eukaryota</taxon>
        <taxon>Fungi</taxon>
        <taxon>Dikarya</taxon>
        <taxon>Ascomycota</taxon>
        <taxon>Pezizomycotina</taxon>
        <taxon>Eurotiomycetes</taxon>
        <taxon>Eurotiomycetidae</taxon>
        <taxon>Eurotiales</taxon>
        <taxon>Trichocomaceae</taxon>
        <taxon>Talaromyces</taxon>
        <taxon>Talaromyces sect. Talaromyces</taxon>
    </lineage>
</organism>
<gene>
    <name evidence="2" type="ORF">TSTA_088820</name>
</gene>
<dbReference type="GO" id="GO:0005634">
    <property type="term" value="C:nucleus"/>
    <property type="evidence" value="ECO:0007669"/>
    <property type="project" value="TreeGrafter"/>
</dbReference>
<evidence type="ECO:0000313" key="2">
    <source>
        <dbReference type="EMBL" id="EED21646.1"/>
    </source>
</evidence>
<evidence type="ECO:0000256" key="1">
    <source>
        <dbReference type="ARBA" id="ARBA00010105"/>
    </source>
</evidence>
<dbReference type="PhylomeDB" id="B8LZ93"/>
<dbReference type="PANTHER" id="PTHR11215">
    <property type="entry name" value="METAL DEPENDENT HYDROLASE - RELATED"/>
    <property type="match status" value="1"/>
</dbReference>
<proteinExistence type="inferred from homology"/>
<dbReference type="OrthoDB" id="10265310at2759"/>
<dbReference type="EMBL" id="EQ962653">
    <property type="protein sequence ID" value="EED21646.1"/>
    <property type="molecule type" value="Genomic_DNA"/>
</dbReference>
<dbReference type="GeneID" id="8106979"/>
<dbReference type="PANTHER" id="PTHR11215:SF1">
    <property type="entry name" value="MYG1 EXONUCLEASE"/>
    <property type="match status" value="1"/>
</dbReference>
<dbReference type="STRING" id="441959.B8LZ93"/>
<dbReference type="InterPro" id="IPR003226">
    <property type="entry name" value="MYG1_exonuclease"/>
</dbReference>